<name>A0ABP4MGC8_9ACTN</name>
<evidence type="ECO:0000256" key="1">
    <source>
        <dbReference type="ARBA" id="ARBA00006817"/>
    </source>
</evidence>
<dbReference type="InterPro" id="IPR013538">
    <property type="entry name" value="ASHA1/2-like_C"/>
</dbReference>
<organism evidence="3 4">
    <name type="scientific">Dactylosporangium maewongense</name>
    <dbReference type="NCBI Taxonomy" id="634393"/>
    <lineage>
        <taxon>Bacteria</taxon>
        <taxon>Bacillati</taxon>
        <taxon>Actinomycetota</taxon>
        <taxon>Actinomycetes</taxon>
        <taxon>Micromonosporales</taxon>
        <taxon>Micromonosporaceae</taxon>
        <taxon>Dactylosporangium</taxon>
    </lineage>
</organism>
<reference evidence="4" key="1">
    <citation type="journal article" date="2019" name="Int. J. Syst. Evol. Microbiol.">
        <title>The Global Catalogue of Microorganisms (GCM) 10K type strain sequencing project: providing services to taxonomists for standard genome sequencing and annotation.</title>
        <authorList>
            <consortium name="The Broad Institute Genomics Platform"/>
            <consortium name="The Broad Institute Genome Sequencing Center for Infectious Disease"/>
            <person name="Wu L."/>
            <person name="Ma J."/>
        </authorList>
    </citation>
    <scope>NUCLEOTIDE SEQUENCE [LARGE SCALE GENOMIC DNA]</scope>
    <source>
        <strain evidence="4">JCM 15933</strain>
    </source>
</reference>
<comment type="caution">
    <text evidence="3">The sequence shown here is derived from an EMBL/GenBank/DDBJ whole genome shotgun (WGS) entry which is preliminary data.</text>
</comment>
<dbReference type="RefSeq" id="WP_344507371.1">
    <property type="nucleotide sequence ID" value="NZ_BAAAQD010000017.1"/>
</dbReference>
<evidence type="ECO:0000259" key="2">
    <source>
        <dbReference type="Pfam" id="PF08327"/>
    </source>
</evidence>
<evidence type="ECO:0000313" key="4">
    <source>
        <dbReference type="Proteomes" id="UP001501470"/>
    </source>
</evidence>
<dbReference type="Pfam" id="PF08327">
    <property type="entry name" value="AHSA1"/>
    <property type="match status" value="1"/>
</dbReference>
<accession>A0ABP4MGC8</accession>
<comment type="similarity">
    <text evidence="1">Belongs to the AHA1 family.</text>
</comment>
<gene>
    <name evidence="3" type="ORF">GCM10009827_073230</name>
</gene>
<dbReference type="InterPro" id="IPR023393">
    <property type="entry name" value="START-like_dom_sf"/>
</dbReference>
<dbReference type="Proteomes" id="UP001501470">
    <property type="component" value="Unassembled WGS sequence"/>
</dbReference>
<sequence>MTELTEHSDLRLSAVMPAALKVVHAALTDAAALRVWLAEQAEVTLPDRFQFWGRHTPDGAEPRQRVLSADERGLRLAWTVGGVETTVEITLTEHEAGADGTESTLLTLTQTDLPTFAEVLSDMAGPRGELQTFWTLALENLHDHLAGRELTPKCDYTSPQLQGSVVIDAPPQAVFDALTQSDRYTRWSGVRVDIEPRVDGRFAMGGFDLDPSGGVRFVEFEPGRRASLRFPDGLTSTWELEGSGGRTRLTFVQSGFDVENPPYPGWSGWLSGLAAVRRYLEVPGFRRIWRQYEAPGIPAGMFAIDD</sequence>
<proteinExistence type="inferred from homology"/>
<dbReference type="CDD" id="cd07814">
    <property type="entry name" value="SRPBCC_CalC_Aha1-like"/>
    <property type="match status" value="1"/>
</dbReference>
<keyword evidence="4" id="KW-1185">Reference proteome</keyword>
<protein>
    <recommendedName>
        <fullName evidence="2">Activator of Hsp90 ATPase homologue 1/2-like C-terminal domain-containing protein</fullName>
    </recommendedName>
</protein>
<feature type="domain" description="Activator of Hsp90 ATPase homologue 1/2-like C-terminal" evidence="2">
    <location>
        <begin position="168"/>
        <end position="275"/>
    </location>
</feature>
<dbReference type="EMBL" id="BAAAQD010000017">
    <property type="protein sequence ID" value="GAA1542951.1"/>
    <property type="molecule type" value="Genomic_DNA"/>
</dbReference>
<evidence type="ECO:0000313" key="3">
    <source>
        <dbReference type="EMBL" id="GAA1542951.1"/>
    </source>
</evidence>
<dbReference type="SUPFAM" id="SSF55961">
    <property type="entry name" value="Bet v1-like"/>
    <property type="match status" value="2"/>
</dbReference>
<dbReference type="Gene3D" id="3.30.530.20">
    <property type="match status" value="2"/>
</dbReference>